<dbReference type="InterPro" id="IPR015856">
    <property type="entry name" value="ABC_transpr_CbiO/EcfA_su"/>
</dbReference>
<dbReference type="Pfam" id="PF00005">
    <property type="entry name" value="ABC_tran"/>
    <property type="match status" value="1"/>
</dbReference>
<accession>A0A6P2D9X3</accession>
<keyword evidence="7" id="KW-1278">Translocase</keyword>
<proteinExistence type="inferred from homology"/>
<dbReference type="InterPro" id="IPR050095">
    <property type="entry name" value="ECF_ABC_transporter_ATP-bd"/>
</dbReference>
<evidence type="ECO:0000256" key="5">
    <source>
        <dbReference type="ARBA" id="ARBA00022741"/>
    </source>
</evidence>
<feature type="domain" description="ABC transporter" evidence="9">
    <location>
        <begin position="35"/>
        <end position="266"/>
    </location>
</feature>
<dbReference type="EMBL" id="LR593886">
    <property type="protein sequence ID" value="VTR97733.1"/>
    <property type="molecule type" value="Genomic_DNA"/>
</dbReference>
<comment type="subcellular location">
    <subcellularLocation>
        <location evidence="1">Cell membrane</location>
    </subcellularLocation>
</comment>
<sequence>MLASNNAVPRTSFPNTEIAVSTKPLTGTDLPHSALTARNLSHRFADGRVALDDVSFAIEPGECVALVGPNGAGKTTLFLRLCGVLPGKPGQVSVSGLDPAVPEHRKKLPEVVGVVFQNPDDQLFSPTVAEDVAFGPLNMGATIAEANVRVSEALAAVGMTDAADRVPFQLSGGQKRRAALAGVLAMHPSVLLLDEPSMFLDPRGRRELIGVIRGLPGTKLIATHDLDLVLDSCSRVLVLDGGKLAADGPAEKLLADANLMEQHGLEIPYRLR</sequence>
<dbReference type="PANTHER" id="PTHR43553:SF24">
    <property type="entry name" value="ENERGY-COUPLING FACTOR TRANSPORTER ATP-BINDING PROTEIN ECFA1"/>
    <property type="match status" value="1"/>
</dbReference>
<comment type="similarity">
    <text evidence="2">Belongs to the ABC transporter superfamily.</text>
</comment>
<keyword evidence="11" id="KW-1185">Reference proteome</keyword>
<dbReference type="GO" id="GO:0042626">
    <property type="term" value="F:ATPase-coupled transmembrane transporter activity"/>
    <property type="evidence" value="ECO:0007669"/>
    <property type="project" value="TreeGrafter"/>
</dbReference>
<dbReference type="Gene3D" id="3.40.50.300">
    <property type="entry name" value="P-loop containing nucleotide triphosphate hydrolases"/>
    <property type="match status" value="1"/>
</dbReference>
<evidence type="ECO:0000256" key="6">
    <source>
        <dbReference type="ARBA" id="ARBA00022840"/>
    </source>
</evidence>
<evidence type="ECO:0000256" key="2">
    <source>
        <dbReference type="ARBA" id="ARBA00005417"/>
    </source>
</evidence>
<dbReference type="GO" id="GO:0016887">
    <property type="term" value="F:ATP hydrolysis activity"/>
    <property type="evidence" value="ECO:0007669"/>
    <property type="project" value="InterPro"/>
</dbReference>
<dbReference type="RefSeq" id="WP_162671339.1">
    <property type="nucleotide sequence ID" value="NZ_LR593886.1"/>
</dbReference>
<dbReference type="InterPro" id="IPR017871">
    <property type="entry name" value="ABC_transporter-like_CS"/>
</dbReference>
<dbReference type="InterPro" id="IPR003439">
    <property type="entry name" value="ABC_transporter-like_ATP-bd"/>
</dbReference>
<evidence type="ECO:0000256" key="1">
    <source>
        <dbReference type="ARBA" id="ARBA00004236"/>
    </source>
</evidence>
<evidence type="ECO:0000259" key="9">
    <source>
        <dbReference type="PROSITE" id="PS50893"/>
    </source>
</evidence>
<organism evidence="10 11">
    <name type="scientific">Gemmata massiliana</name>
    <dbReference type="NCBI Taxonomy" id="1210884"/>
    <lineage>
        <taxon>Bacteria</taxon>
        <taxon>Pseudomonadati</taxon>
        <taxon>Planctomycetota</taxon>
        <taxon>Planctomycetia</taxon>
        <taxon>Gemmatales</taxon>
        <taxon>Gemmataceae</taxon>
        <taxon>Gemmata</taxon>
    </lineage>
</organism>
<dbReference type="PROSITE" id="PS50893">
    <property type="entry name" value="ABC_TRANSPORTER_2"/>
    <property type="match status" value="1"/>
</dbReference>
<evidence type="ECO:0000256" key="3">
    <source>
        <dbReference type="ARBA" id="ARBA00022448"/>
    </source>
</evidence>
<evidence type="ECO:0000313" key="10">
    <source>
        <dbReference type="EMBL" id="VTR97733.1"/>
    </source>
</evidence>
<dbReference type="SUPFAM" id="SSF52540">
    <property type="entry name" value="P-loop containing nucleoside triphosphate hydrolases"/>
    <property type="match status" value="1"/>
</dbReference>
<dbReference type="SMART" id="SM00382">
    <property type="entry name" value="AAA"/>
    <property type="match status" value="1"/>
</dbReference>
<protein>
    <recommendedName>
        <fullName evidence="9">ABC transporter domain-containing protein</fullName>
    </recommendedName>
</protein>
<dbReference type="FunFam" id="3.40.50.300:FF:000224">
    <property type="entry name" value="Energy-coupling factor transporter ATP-binding protein EcfA"/>
    <property type="match status" value="1"/>
</dbReference>
<evidence type="ECO:0000256" key="8">
    <source>
        <dbReference type="ARBA" id="ARBA00023136"/>
    </source>
</evidence>
<name>A0A6P2D9X3_9BACT</name>
<dbReference type="CDD" id="cd03225">
    <property type="entry name" value="ABC_cobalt_CbiO_domain1"/>
    <property type="match status" value="1"/>
</dbReference>
<keyword evidence="8" id="KW-0472">Membrane</keyword>
<dbReference type="KEGG" id="gms:SOIL9_05690"/>
<reference evidence="10 11" key="1">
    <citation type="submission" date="2019-05" db="EMBL/GenBank/DDBJ databases">
        <authorList>
            <consortium name="Science for Life Laboratories"/>
        </authorList>
    </citation>
    <scope>NUCLEOTIDE SEQUENCE [LARGE SCALE GENOMIC DNA]</scope>
    <source>
        <strain evidence="10">Soil9</strain>
    </source>
</reference>
<dbReference type="Proteomes" id="UP000464178">
    <property type="component" value="Chromosome"/>
</dbReference>
<dbReference type="InterPro" id="IPR027417">
    <property type="entry name" value="P-loop_NTPase"/>
</dbReference>
<dbReference type="GO" id="GO:0005524">
    <property type="term" value="F:ATP binding"/>
    <property type="evidence" value="ECO:0007669"/>
    <property type="project" value="UniProtKB-KW"/>
</dbReference>
<keyword evidence="4" id="KW-1003">Cell membrane</keyword>
<evidence type="ECO:0000313" key="11">
    <source>
        <dbReference type="Proteomes" id="UP000464178"/>
    </source>
</evidence>
<keyword evidence="3" id="KW-0813">Transport</keyword>
<keyword evidence="5" id="KW-0547">Nucleotide-binding</keyword>
<evidence type="ECO:0000256" key="4">
    <source>
        <dbReference type="ARBA" id="ARBA00022475"/>
    </source>
</evidence>
<dbReference type="GO" id="GO:0043190">
    <property type="term" value="C:ATP-binding cassette (ABC) transporter complex"/>
    <property type="evidence" value="ECO:0007669"/>
    <property type="project" value="TreeGrafter"/>
</dbReference>
<gene>
    <name evidence="10" type="ORF">SOIL9_05690</name>
</gene>
<dbReference type="PANTHER" id="PTHR43553">
    <property type="entry name" value="HEAVY METAL TRANSPORTER"/>
    <property type="match status" value="1"/>
</dbReference>
<dbReference type="PROSITE" id="PS00211">
    <property type="entry name" value="ABC_TRANSPORTER_1"/>
    <property type="match status" value="1"/>
</dbReference>
<dbReference type="InterPro" id="IPR003593">
    <property type="entry name" value="AAA+_ATPase"/>
</dbReference>
<dbReference type="AlphaFoldDB" id="A0A6P2D9X3"/>
<evidence type="ECO:0000256" key="7">
    <source>
        <dbReference type="ARBA" id="ARBA00022967"/>
    </source>
</evidence>
<keyword evidence="6 10" id="KW-0067">ATP-binding</keyword>